<dbReference type="EMBL" id="CATOUU010000260">
    <property type="protein sequence ID" value="CAI9922733.1"/>
    <property type="molecule type" value="Genomic_DNA"/>
</dbReference>
<dbReference type="Proteomes" id="UP001642409">
    <property type="component" value="Unassembled WGS sequence"/>
</dbReference>
<proteinExistence type="predicted"/>
<dbReference type="PANTHER" id="PTHR46652:SF3">
    <property type="entry name" value="LEUCINE-RICH REPEAT-CONTAINING PROTEIN 9"/>
    <property type="match status" value="1"/>
</dbReference>
<dbReference type="EMBL" id="CAXDID020000210">
    <property type="protein sequence ID" value="CAL6056618.1"/>
    <property type="molecule type" value="Genomic_DNA"/>
</dbReference>
<comment type="caution">
    <text evidence="3">The sequence shown here is derived from an EMBL/GenBank/DDBJ whole genome shotgun (WGS) entry which is preliminary data.</text>
</comment>
<protein>
    <submittedName>
        <fullName evidence="3">Uncharacterized protein</fullName>
    </submittedName>
</protein>
<sequence>MQFLKGIKDGSLEIYSKLELNSLEFLQDVDIQKLTIKNCTNIIPKLNNNYIKELDLNDCAIKSIEGLHMNSLKSLNLGGNELTSIDHIVSFPQLQELVLSSIKNININPLQFLPQLVKLRMDGCGLKDTSALQSLVN</sequence>
<keyword evidence="1" id="KW-0433">Leucine-rich repeat</keyword>
<evidence type="ECO:0000256" key="1">
    <source>
        <dbReference type="ARBA" id="ARBA00022614"/>
    </source>
</evidence>
<name>A0AA86NNI7_9EUKA</name>
<evidence type="ECO:0000313" key="3">
    <source>
        <dbReference type="EMBL" id="CAI9922733.1"/>
    </source>
</evidence>
<dbReference type="InterPro" id="IPR001611">
    <property type="entry name" value="Leu-rich_rpt"/>
</dbReference>
<dbReference type="SUPFAM" id="SSF52058">
    <property type="entry name" value="L domain-like"/>
    <property type="match status" value="1"/>
</dbReference>
<dbReference type="AlphaFoldDB" id="A0AA86NNI7"/>
<dbReference type="Gene3D" id="3.80.10.10">
    <property type="entry name" value="Ribonuclease Inhibitor"/>
    <property type="match status" value="1"/>
</dbReference>
<reference evidence="4 5" key="2">
    <citation type="submission" date="2024-07" db="EMBL/GenBank/DDBJ databases">
        <authorList>
            <person name="Akdeniz Z."/>
        </authorList>
    </citation>
    <scope>NUCLEOTIDE SEQUENCE [LARGE SCALE GENOMIC DNA]</scope>
</reference>
<keyword evidence="5" id="KW-1185">Reference proteome</keyword>
<dbReference type="InterPro" id="IPR025875">
    <property type="entry name" value="Leu-rich_rpt_4"/>
</dbReference>
<gene>
    <name evidence="3" type="ORF">HINF_LOCUS10378</name>
    <name evidence="4" type="ORF">HINF_LOCUS47114</name>
</gene>
<accession>A0AA86NNI7</accession>
<evidence type="ECO:0000313" key="4">
    <source>
        <dbReference type="EMBL" id="CAL6056618.1"/>
    </source>
</evidence>
<evidence type="ECO:0000256" key="2">
    <source>
        <dbReference type="ARBA" id="ARBA00022737"/>
    </source>
</evidence>
<dbReference type="InterPro" id="IPR050836">
    <property type="entry name" value="SDS22/Internalin_LRR"/>
</dbReference>
<organism evidence="3">
    <name type="scientific">Hexamita inflata</name>
    <dbReference type="NCBI Taxonomy" id="28002"/>
    <lineage>
        <taxon>Eukaryota</taxon>
        <taxon>Metamonada</taxon>
        <taxon>Diplomonadida</taxon>
        <taxon>Hexamitidae</taxon>
        <taxon>Hexamitinae</taxon>
        <taxon>Hexamita</taxon>
    </lineage>
</organism>
<dbReference type="Pfam" id="PF12799">
    <property type="entry name" value="LRR_4"/>
    <property type="match status" value="1"/>
</dbReference>
<reference evidence="3" key="1">
    <citation type="submission" date="2023-06" db="EMBL/GenBank/DDBJ databases">
        <authorList>
            <person name="Kurt Z."/>
        </authorList>
    </citation>
    <scope>NUCLEOTIDE SEQUENCE</scope>
</reference>
<dbReference type="PANTHER" id="PTHR46652">
    <property type="entry name" value="LEUCINE-RICH REPEAT AND IQ DOMAIN-CONTAINING PROTEIN 1-RELATED"/>
    <property type="match status" value="1"/>
</dbReference>
<evidence type="ECO:0000313" key="5">
    <source>
        <dbReference type="Proteomes" id="UP001642409"/>
    </source>
</evidence>
<dbReference type="InterPro" id="IPR032675">
    <property type="entry name" value="LRR_dom_sf"/>
</dbReference>
<keyword evidence="2" id="KW-0677">Repeat</keyword>
<dbReference type="PROSITE" id="PS51450">
    <property type="entry name" value="LRR"/>
    <property type="match status" value="1"/>
</dbReference>